<name>A0A6J7SAR9_9ZZZZ</name>
<dbReference type="EMBL" id="CAFBMC010000001">
    <property type="protein sequence ID" value="CAB4887357.1"/>
    <property type="molecule type" value="Genomic_DNA"/>
</dbReference>
<feature type="transmembrane region" description="Helical" evidence="5">
    <location>
        <begin position="72"/>
        <end position="90"/>
    </location>
</feature>
<keyword evidence="3 5" id="KW-1133">Transmembrane helix</keyword>
<evidence type="ECO:0000256" key="4">
    <source>
        <dbReference type="ARBA" id="ARBA00023136"/>
    </source>
</evidence>
<dbReference type="InterPro" id="IPR051598">
    <property type="entry name" value="TSUP/Inactive_protease-like"/>
</dbReference>
<evidence type="ECO:0000256" key="5">
    <source>
        <dbReference type="SAM" id="Phobius"/>
    </source>
</evidence>
<evidence type="ECO:0000256" key="3">
    <source>
        <dbReference type="ARBA" id="ARBA00022989"/>
    </source>
</evidence>
<feature type="transmembrane region" description="Helical" evidence="5">
    <location>
        <begin position="199"/>
        <end position="218"/>
    </location>
</feature>
<dbReference type="PANTHER" id="PTHR43701">
    <property type="entry name" value="MEMBRANE TRANSPORTER PROTEIN MJ0441-RELATED"/>
    <property type="match status" value="1"/>
</dbReference>
<accession>A0A6J7SAR9</accession>
<dbReference type="GO" id="GO:0016020">
    <property type="term" value="C:membrane"/>
    <property type="evidence" value="ECO:0007669"/>
    <property type="project" value="UniProtKB-SubCell"/>
</dbReference>
<sequence>MQVVVEFLIAIVAGVLAGATGGGGGMLFVPILVYSGLSPVTAVATSNVGICITTATATVSNARAKQVPWRRVFMIGIPAIIVAPLGAWVAHQLPGTALLLGFAAINILNVILTNRRVNAEVEENDLHTNDANVVQVGITGGSGGFMGGLFGIGGGLITVPLQILWLNTPIKVAARVSLAVIVMSSMAALVGHMLNHGEINWTSGLVLGLGGLIGAPIGSRLLRRITPKTATRLLQSVLIGVSILVTYKAFNQ</sequence>
<comment type="subcellular location">
    <subcellularLocation>
        <location evidence="1">Membrane</location>
        <topology evidence="1">Multi-pass membrane protein</topology>
    </subcellularLocation>
</comment>
<proteinExistence type="predicted"/>
<gene>
    <name evidence="6" type="ORF">UFOPK3495_00027</name>
    <name evidence="7" type="ORF">UFOPK4237_00824</name>
</gene>
<evidence type="ECO:0000313" key="6">
    <source>
        <dbReference type="EMBL" id="CAB4887357.1"/>
    </source>
</evidence>
<organism evidence="7">
    <name type="scientific">freshwater metagenome</name>
    <dbReference type="NCBI Taxonomy" id="449393"/>
    <lineage>
        <taxon>unclassified sequences</taxon>
        <taxon>metagenomes</taxon>
        <taxon>ecological metagenomes</taxon>
    </lineage>
</organism>
<reference evidence="7" key="1">
    <citation type="submission" date="2020-05" db="EMBL/GenBank/DDBJ databases">
        <authorList>
            <person name="Chiriac C."/>
            <person name="Salcher M."/>
            <person name="Ghai R."/>
            <person name="Kavagutti S V."/>
        </authorList>
    </citation>
    <scope>NUCLEOTIDE SEQUENCE</scope>
</reference>
<keyword evidence="2 5" id="KW-0812">Transmembrane</keyword>
<evidence type="ECO:0000313" key="7">
    <source>
        <dbReference type="EMBL" id="CAB5038444.1"/>
    </source>
</evidence>
<evidence type="ECO:0000256" key="1">
    <source>
        <dbReference type="ARBA" id="ARBA00004141"/>
    </source>
</evidence>
<feature type="transmembrane region" description="Helical" evidence="5">
    <location>
        <begin position="172"/>
        <end position="193"/>
    </location>
</feature>
<dbReference type="InterPro" id="IPR002781">
    <property type="entry name" value="TM_pro_TauE-like"/>
</dbReference>
<feature type="transmembrane region" description="Helical" evidence="5">
    <location>
        <begin position="145"/>
        <end position="165"/>
    </location>
</feature>
<dbReference type="Pfam" id="PF01925">
    <property type="entry name" value="TauE"/>
    <property type="match status" value="1"/>
</dbReference>
<dbReference type="EMBL" id="CAFBPZ010000047">
    <property type="protein sequence ID" value="CAB5038444.1"/>
    <property type="molecule type" value="Genomic_DNA"/>
</dbReference>
<feature type="transmembrane region" description="Helical" evidence="5">
    <location>
        <begin position="40"/>
        <end position="60"/>
    </location>
</feature>
<keyword evidence="4 5" id="KW-0472">Membrane</keyword>
<feature type="transmembrane region" description="Helical" evidence="5">
    <location>
        <begin position="230"/>
        <end position="250"/>
    </location>
</feature>
<evidence type="ECO:0000256" key="2">
    <source>
        <dbReference type="ARBA" id="ARBA00022692"/>
    </source>
</evidence>
<feature type="transmembrane region" description="Helical" evidence="5">
    <location>
        <begin position="7"/>
        <end position="34"/>
    </location>
</feature>
<dbReference type="AlphaFoldDB" id="A0A6J7SAR9"/>
<dbReference type="PANTHER" id="PTHR43701:SF2">
    <property type="entry name" value="MEMBRANE TRANSPORTER PROTEIN YJNA-RELATED"/>
    <property type="match status" value="1"/>
</dbReference>
<protein>
    <submittedName>
        <fullName evidence="7">Unannotated protein</fullName>
    </submittedName>
</protein>